<evidence type="ECO:0000313" key="6">
    <source>
        <dbReference type="EMBL" id="CCI40352.1"/>
    </source>
</evidence>
<evidence type="ECO:0000256" key="3">
    <source>
        <dbReference type="ARBA" id="ARBA00022833"/>
    </source>
</evidence>
<dbReference type="PANTHER" id="PTHR13510:SF44">
    <property type="entry name" value="RABENOSYN-5"/>
    <property type="match status" value="1"/>
</dbReference>
<keyword evidence="1" id="KW-0479">Metal-binding</keyword>
<organism evidence="6 7">
    <name type="scientific">Albugo candida</name>
    <dbReference type="NCBI Taxonomy" id="65357"/>
    <lineage>
        <taxon>Eukaryota</taxon>
        <taxon>Sar</taxon>
        <taxon>Stramenopiles</taxon>
        <taxon>Oomycota</taxon>
        <taxon>Peronosporomycetes</taxon>
        <taxon>Albuginales</taxon>
        <taxon>Albuginaceae</taxon>
        <taxon>Albugo</taxon>
    </lineage>
</organism>
<keyword evidence="7" id="KW-1185">Reference proteome</keyword>
<dbReference type="InParanoid" id="A0A024G0J2"/>
<dbReference type="AlphaFoldDB" id="A0A024G0J2"/>
<sequence>MEALDMTFAVALQANHPQITVDLATINSWHAEAMREIEQTLMDTNSWYFQFNQIKRKMKLIYDKENVQGYVADYFAKTAQTGDIPFRIPSTGKHSKSLSKVGLCQAKIDNLSLKEIADSLYSDTTSDFRSVCASLYQENFLDSAVLQVEKSRTKEDFFQFVGMRWIALQTSTTGIGTTREYILFDSSGTSVDALGRKVLYSYFESKSLTPFDDPDQQTSLSYTSRIFLLREEKGGIVYYSRGVLHRLGDRQLPSWLYVKEMTQSFAQSFAVMRNIGRLADLRAILETIAMRSESMEVTMSESKHCQVCHRKFSFMRLRYYCRSCGGNICRRCTVSLRLFNEANQYSAALAVVRDRFCINCVLQAREGRAQKSISRPNHNAEFMGKEEEKTKNEEQEMEGNVEEFNILSMSTLDLFIKPEVHRESMTHKADERSARPTLANSLLLHKKPQEESLTLRHGSKGMDDLSKSIAQQEELLLSLLAEQRKRATAFVRTEPPTANHFSDSERFEIIS</sequence>
<dbReference type="Gene3D" id="3.30.40.10">
    <property type="entry name" value="Zinc/RING finger domain, C3HC4 (zinc finger)"/>
    <property type="match status" value="1"/>
</dbReference>
<dbReference type="InterPro" id="IPR013083">
    <property type="entry name" value="Znf_RING/FYVE/PHD"/>
</dbReference>
<dbReference type="InterPro" id="IPR000306">
    <property type="entry name" value="Znf_FYVE"/>
</dbReference>
<keyword evidence="3" id="KW-0862">Zinc</keyword>
<name>A0A024G0J2_9STRA</name>
<dbReference type="CDD" id="cd00065">
    <property type="entry name" value="FYVE_like_SF"/>
    <property type="match status" value="1"/>
</dbReference>
<evidence type="ECO:0000313" key="7">
    <source>
        <dbReference type="Proteomes" id="UP000053237"/>
    </source>
</evidence>
<dbReference type="EMBL" id="CAIX01000008">
    <property type="protein sequence ID" value="CCI40352.1"/>
    <property type="molecule type" value="Genomic_DNA"/>
</dbReference>
<proteinExistence type="predicted"/>
<dbReference type="SUPFAM" id="SSF57903">
    <property type="entry name" value="FYVE/PHD zinc finger"/>
    <property type="match status" value="1"/>
</dbReference>
<evidence type="ECO:0000259" key="5">
    <source>
        <dbReference type="PROSITE" id="PS50178"/>
    </source>
</evidence>
<dbReference type="OrthoDB" id="68108at2759"/>
<dbReference type="STRING" id="65357.A0A024G0J2"/>
<accession>A0A024G0J2</accession>
<reference evidence="6 7" key="1">
    <citation type="submission" date="2012-05" db="EMBL/GenBank/DDBJ databases">
        <title>Recombination and specialization in a pathogen metapopulation.</title>
        <authorList>
            <person name="Gardiner A."/>
            <person name="Kemen E."/>
            <person name="Schultz-Larsen T."/>
            <person name="MacLean D."/>
            <person name="Van Oosterhout C."/>
            <person name="Jones J.D.G."/>
        </authorList>
    </citation>
    <scope>NUCLEOTIDE SEQUENCE [LARGE SCALE GENOMIC DNA]</scope>
    <source>
        <strain evidence="6 7">Ac Nc2</strain>
    </source>
</reference>
<dbReference type="InterPro" id="IPR052727">
    <property type="entry name" value="Rab4/Rab5_effector"/>
</dbReference>
<evidence type="ECO:0000256" key="2">
    <source>
        <dbReference type="ARBA" id="ARBA00022771"/>
    </source>
</evidence>
<evidence type="ECO:0000256" key="1">
    <source>
        <dbReference type="ARBA" id="ARBA00022723"/>
    </source>
</evidence>
<protein>
    <recommendedName>
        <fullName evidence="5">FYVE-type domain-containing protein</fullName>
    </recommendedName>
</protein>
<dbReference type="PANTHER" id="PTHR13510">
    <property type="entry name" value="FYVE-FINGER-CONTAINING RAB5 EFFECTOR PROTEIN RABENOSYN-5-RELATED"/>
    <property type="match status" value="1"/>
</dbReference>
<comment type="caution">
    <text evidence="6">The sequence shown here is derived from an EMBL/GenBank/DDBJ whole genome shotgun (WGS) entry which is preliminary data.</text>
</comment>
<evidence type="ECO:0000256" key="4">
    <source>
        <dbReference type="PROSITE-ProRule" id="PRU00091"/>
    </source>
</evidence>
<keyword evidence="2 4" id="KW-0863">Zinc-finger</keyword>
<feature type="domain" description="FYVE-type" evidence="5">
    <location>
        <begin position="299"/>
        <end position="365"/>
    </location>
</feature>
<dbReference type="Proteomes" id="UP000053237">
    <property type="component" value="Unassembled WGS sequence"/>
</dbReference>
<dbReference type="GO" id="GO:0008270">
    <property type="term" value="F:zinc ion binding"/>
    <property type="evidence" value="ECO:0007669"/>
    <property type="project" value="UniProtKB-KW"/>
</dbReference>
<gene>
    <name evidence="6" type="ORF">BN9_011360</name>
</gene>
<dbReference type="InterPro" id="IPR011011">
    <property type="entry name" value="Znf_FYVE_PHD"/>
</dbReference>
<dbReference type="Pfam" id="PF01363">
    <property type="entry name" value="FYVE"/>
    <property type="match status" value="1"/>
</dbReference>
<dbReference type="PROSITE" id="PS50178">
    <property type="entry name" value="ZF_FYVE"/>
    <property type="match status" value="1"/>
</dbReference>
<dbReference type="InterPro" id="IPR017455">
    <property type="entry name" value="Znf_FYVE-rel"/>
</dbReference>